<evidence type="ECO:0008006" key="18">
    <source>
        <dbReference type="Google" id="ProtNLM"/>
    </source>
</evidence>
<dbReference type="SUPFAM" id="SSF48264">
    <property type="entry name" value="Cytochrome P450"/>
    <property type="match status" value="1"/>
</dbReference>
<dbReference type="PANTHER" id="PTHR24291">
    <property type="entry name" value="CYTOCHROME P450 FAMILY 4"/>
    <property type="match status" value="1"/>
</dbReference>
<accession>A0A821TCH1</accession>
<evidence type="ECO:0000256" key="3">
    <source>
        <dbReference type="ARBA" id="ARBA00004174"/>
    </source>
</evidence>
<reference evidence="16" key="1">
    <citation type="submission" date="2021-02" db="EMBL/GenBank/DDBJ databases">
        <authorList>
            <person name="Steward A R."/>
        </authorList>
    </citation>
    <scope>NUCLEOTIDE SEQUENCE</scope>
</reference>
<dbReference type="Pfam" id="PF00067">
    <property type="entry name" value="p450"/>
    <property type="match status" value="1"/>
</dbReference>
<dbReference type="PRINTS" id="PR00385">
    <property type="entry name" value="P450"/>
</dbReference>
<comment type="subcellular location">
    <subcellularLocation>
        <location evidence="4">Endoplasmic reticulum membrane</location>
        <topology evidence="4">Peripheral membrane protein</topology>
    </subcellularLocation>
    <subcellularLocation>
        <location evidence="3">Microsome membrane</location>
        <topology evidence="3">Peripheral membrane protein</topology>
    </subcellularLocation>
</comment>
<evidence type="ECO:0000256" key="8">
    <source>
        <dbReference type="ARBA" id="ARBA00022824"/>
    </source>
</evidence>
<evidence type="ECO:0000256" key="15">
    <source>
        <dbReference type="RuleBase" id="RU000461"/>
    </source>
</evidence>
<evidence type="ECO:0000313" key="17">
    <source>
        <dbReference type="Proteomes" id="UP000663880"/>
    </source>
</evidence>
<proteinExistence type="inferred from homology"/>
<dbReference type="PANTHER" id="PTHR24291:SF189">
    <property type="entry name" value="CYTOCHROME P450 4C3-RELATED"/>
    <property type="match status" value="1"/>
</dbReference>
<dbReference type="InterPro" id="IPR017972">
    <property type="entry name" value="Cyt_P450_CS"/>
</dbReference>
<keyword evidence="6 14" id="KW-0349">Heme</keyword>
<evidence type="ECO:0000256" key="10">
    <source>
        <dbReference type="ARBA" id="ARBA00023002"/>
    </source>
</evidence>
<evidence type="ECO:0000256" key="2">
    <source>
        <dbReference type="ARBA" id="ARBA00003690"/>
    </source>
</evidence>
<evidence type="ECO:0000256" key="4">
    <source>
        <dbReference type="ARBA" id="ARBA00004406"/>
    </source>
</evidence>
<comment type="similarity">
    <text evidence="5 15">Belongs to the cytochrome P450 family.</text>
</comment>
<dbReference type="PROSITE" id="PS00086">
    <property type="entry name" value="CYTOCHROME_P450"/>
    <property type="match status" value="1"/>
</dbReference>
<dbReference type="InterPro" id="IPR050196">
    <property type="entry name" value="Cytochrome_P450_Monoox"/>
</dbReference>
<evidence type="ECO:0000256" key="1">
    <source>
        <dbReference type="ARBA" id="ARBA00001971"/>
    </source>
</evidence>
<keyword evidence="17" id="KW-1185">Reference proteome</keyword>
<comment type="caution">
    <text evidence="16">The sequence shown here is derived from an EMBL/GenBank/DDBJ whole genome shotgun (WGS) entry which is preliminary data.</text>
</comment>
<dbReference type="InterPro" id="IPR002401">
    <property type="entry name" value="Cyt_P450_E_grp-I"/>
</dbReference>
<dbReference type="PRINTS" id="PR00463">
    <property type="entry name" value="EP450I"/>
</dbReference>
<gene>
    <name evidence="16" type="ORF">PMACD_LOCUS8603</name>
</gene>
<evidence type="ECO:0000256" key="12">
    <source>
        <dbReference type="ARBA" id="ARBA00023033"/>
    </source>
</evidence>
<organism evidence="16 17">
    <name type="scientific">Pieris macdunnoughi</name>
    <dbReference type="NCBI Taxonomy" id="345717"/>
    <lineage>
        <taxon>Eukaryota</taxon>
        <taxon>Metazoa</taxon>
        <taxon>Ecdysozoa</taxon>
        <taxon>Arthropoda</taxon>
        <taxon>Hexapoda</taxon>
        <taxon>Insecta</taxon>
        <taxon>Pterygota</taxon>
        <taxon>Neoptera</taxon>
        <taxon>Endopterygota</taxon>
        <taxon>Lepidoptera</taxon>
        <taxon>Glossata</taxon>
        <taxon>Ditrysia</taxon>
        <taxon>Papilionoidea</taxon>
        <taxon>Pieridae</taxon>
        <taxon>Pierinae</taxon>
        <taxon>Pieris</taxon>
    </lineage>
</organism>
<dbReference type="GO" id="GO:0005506">
    <property type="term" value="F:iron ion binding"/>
    <property type="evidence" value="ECO:0007669"/>
    <property type="project" value="InterPro"/>
</dbReference>
<dbReference type="InterPro" id="IPR036396">
    <property type="entry name" value="Cyt_P450_sf"/>
</dbReference>
<evidence type="ECO:0000256" key="6">
    <source>
        <dbReference type="ARBA" id="ARBA00022617"/>
    </source>
</evidence>
<dbReference type="GO" id="GO:0004497">
    <property type="term" value="F:monooxygenase activity"/>
    <property type="evidence" value="ECO:0007669"/>
    <property type="project" value="UniProtKB-KW"/>
</dbReference>
<keyword evidence="11 14" id="KW-0408">Iron</keyword>
<sequence length="480" mass="55242">MWILFITALCCLYLYTWVHFYPGKFPVYPGGIPLLGNVSILFSGDTEKVWETIKKIFKFSFENGDIVLIYFGPIPFYIITDPDDCSTVLTSSMHRSGIAKKLAKTFVGNGLLFSPVSVWKEHRKLINPTFNQQVLDGFIETFNLQSRRLVQEWKENAGKDPFDQHLGLEKNAMETICFTTAGVDLYDQNEFNNKCLMAFGDIMNLLAKRAMNPLLYFDFLYNISDMKKEELQHVKITHELTNIVLKRKIESQDKEQDEKSNTKFKPFLERLLESSDKLSTQDLKDETNSMILAGFETTSAILSYCLVLLGTYTNVQEKCYQEINEVFGDSNRDVTKDDLPRLKYIEMVLKETMRLCPGVPYSTRVITEDVQLKNAVLRKGHLCFVALYGAMHHPTWGPDVEEFIPERWLDTSGLNPNAFGAFGYGRRNCVGKVYAMMTMKVSMVHILRAYRVSGDYHRMRIKNLGINKPVDGHQITLYNR</sequence>
<keyword evidence="8" id="KW-0256">Endoplasmic reticulum</keyword>
<keyword evidence="13" id="KW-0472">Membrane</keyword>
<dbReference type="AlphaFoldDB" id="A0A821TCH1"/>
<dbReference type="Proteomes" id="UP000663880">
    <property type="component" value="Unassembled WGS sequence"/>
</dbReference>
<evidence type="ECO:0000256" key="11">
    <source>
        <dbReference type="ARBA" id="ARBA00023004"/>
    </source>
</evidence>
<protein>
    <recommendedName>
        <fullName evidence="18">Cytochrome P450</fullName>
    </recommendedName>
</protein>
<keyword evidence="9" id="KW-0492">Microsome</keyword>
<evidence type="ECO:0000256" key="7">
    <source>
        <dbReference type="ARBA" id="ARBA00022723"/>
    </source>
</evidence>
<dbReference type="InterPro" id="IPR001128">
    <property type="entry name" value="Cyt_P450"/>
</dbReference>
<evidence type="ECO:0000256" key="5">
    <source>
        <dbReference type="ARBA" id="ARBA00010617"/>
    </source>
</evidence>
<dbReference type="GO" id="GO:0005789">
    <property type="term" value="C:endoplasmic reticulum membrane"/>
    <property type="evidence" value="ECO:0007669"/>
    <property type="project" value="UniProtKB-SubCell"/>
</dbReference>
<name>A0A821TCH1_9NEOP</name>
<keyword evidence="12 15" id="KW-0503">Monooxygenase</keyword>
<dbReference type="EMBL" id="CAJOBZ010000022">
    <property type="protein sequence ID" value="CAF4869135.1"/>
    <property type="molecule type" value="Genomic_DNA"/>
</dbReference>
<keyword evidence="7 14" id="KW-0479">Metal-binding</keyword>
<dbReference type="GO" id="GO:0016705">
    <property type="term" value="F:oxidoreductase activity, acting on paired donors, with incorporation or reduction of molecular oxygen"/>
    <property type="evidence" value="ECO:0007669"/>
    <property type="project" value="InterPro"/>
</dbReference>
<comment type="function">
    <text evidence="2">May be involved in the metabolism of insect hormones and in the breakdown of synthetic insecticides.</text>
</comment>
<dbReference type="Gene3D" id="1.10.630.10">
    <property type="entry name" value="Cytochrome P450"/>
    <property type="match status" value="1"/>
</dbReference>
<evidence type="ECO:0000256" key="14">
    <source>
        <dbReference type="PIRSR" id="PIRSR602401-1"/>
    </source>
</evidence>
<evidence type="ECO:0000313" key="16">
    <source>
        <dbReference type="EMBL" id="CAF4869135.1"/>
    </source>
</evidence>
<feature type="binding site" description="axial binding residue" evidence="14">
    <location>
        <position position="429"/>
    </location>
    <ligand>
        <name>heme</name>
        <dbReference type="ChEBI" id="CHEBI:30413"/>
    </ligand>
    <ligandPart>
        <name>Fe</name>
        <dbReference type="ChEBI" id="CHEBI:18248"/>
    </ligandPart>
</feature>
<dbReference type="OrthoDB" id="1372046at2759"/>
<evidence type="ECO:0000256" key="9">
    <source>
        <dbReference type="ARBA" id="ARBA00022848"/>
    </source>
</evidence>
<comment type="cofactor">
    <cofactor evidence="1 14">
        <name>heme</name>
        <dbReference type="ChEBI" id="CHEBI:30413"/>
    </cofactor>
</comment>
<dbReference type="GO" id="GO:0020037">
    <property type="term" value="F:heme binding"/>
    <property type="evidence" value="ECO:0007669"/>
    <property type="project" value="InterPro"/>
</dbReference>
<evidence type="ECO:0000256" key="13">
    <source>
        <dbReference type="ARBA" id="ARBA00023136"/>
    </source>
</evidence>
<keyword evidence="10 15" id="KW-0560">Oxidoreductase</keyword>